<sequence length="121" mass="14098">MGSNRLPCLMFVFCNLYCLLGQRTYSLSDGVPSLALYRTVFQSTNNIQIPVSLYAYLFHSSDCDKWSTTSPSQGHVPVHIPTFRLNMEYKIYIFLYIHICIHVYICGIQYIFSFDQDVIYK</sequence>
<feature type="chain" id="PRO_5014966935" evidence="2">
    <location>
        <begin position="22"/>
        <end position="121"/>
    </location>
</feature>
<evidence type="ECO:0000256" key="1">
    <source>
        <dbReference type="SAM" id="Phobius"/>
    </source>
</evidence>
<keyword evidence="1" id="KW-0472">Membrane</keyword>
<reference evidence="3" key="1">
    <citation type="submission" date="2018-01" db="EMBL/GenBank/DDBJ databases">
        <title>An insight into the sialome of Amazonian anophelines.</title>
        <authorList>
            <person name="Ribeiro J.M."/>
            <person name="Scarpassa V."/>
            <person name="Calvo E."/>
        </authorList>
    </citation>
    <scope>NUCLEOTIDE SEQUENCE</scope>
    <source>
        <tissue evidence="3">Salivary glands</tissue>
    </source>
</reference>
<name>A0A2M3ZUU3_9DIPT</name>
<dbReference type="AlphaFoldDB" id="A0A2M3ZUU3"/>
<proteinExistence type="predicted"/>
<evidence type="ECO:0000256" key="2">
    <source>
        <dbReference type="SAM" id="SignalP"/>
    </source>
</evidence>
<keyword evidence="1" id="KW-0812">Transmembrane</keyword>
<accession>A0A2M3ZUU3</accession>
<feature type="signal peptide" evidence="2">
    <location>
        <begin position="1"/>
        <end position="21"/>
    </location>
</feature>
<evidence type="ECO:0000313" key="3">
    <source>
        <dbReference type="EMBL" id="MBW32324.1"/>
    </source>
</evidence>
<keyword evidence="2" id="KW-0732">Signal</keyword>
<dbReference type="EMBL" id="GGFM01011573">
    <property type="protein sequence ID" value="MBW32324.1"/>
    <property type="molecule type" value="Transcribed_RNA"/>
</dbReference>
<protein>
    <submittedName>
        <fullName evidence="3">Putative secreted peptide</fullName>
    </submittedName>
</protein>
<feature type="transmembrane region" description="Helical" evidence="1">
    <location>
        <begin position="91"/>
        <end position="112"/>
    </location>
</feature>
<keyword evidence="1" id="KW-1133">Transmembrane helix</keyword>
<organism evidence="3">
    <name type="scientific">Anopheles braziliensis</name>
    <dbReference type="NCBI Taxonomy" id="58242"/>
    <lineage>
        <taxon>Eukaryota</taxon>
        <taxon>Metazoa</taxon>
        <taxon>Ecdysozoa</taxon>
        <taxon>Arthropoda</taxon>
        <taxon>Hexapoda</taxon>
        <taxon>Insecta</taxon>
        <taxon>Pterygota</taxon>
        <taxon>Neoptera</taxon>
        <taxon>Endopterygota</taxon>
        <taxon>Diptera</taxon>
        <taxon>Nematocera</taxon>
        <taxon>Culicoidea</taxon>
        <taxon>Culicidae</taxon>
        <taxon>Anophelinae</taxon>
        <taxon>Anopheles</taxon>
    </lineage>
</organism>